<name>A0A5P2C6V6_STRVZ</name>
<dbReference type="SMART" id="SM00418">
    <property type="entry name" value="HTH_ARSR"/>
    <property type="match status" value="1"/>
</dbReference>
<dbReference type="Gene3D" id="1.10.10.10">
    <property type="entry name" value="Winged helix-like DNA-binding domain superfamily/Winged helix DNA-binding domain"/>
    <property type="match status" value="1"/>
</dbReference>
<dbReference type="AlphaFoldDB" id="A0A5P2C6V6"/>
<evidence type="ECO:0000256" key="1">
    <source>
        <dbReference type="ARBA" id="ARBA00023015"/>
    </source>
</evidence>
<dbReference type="CDD" id="cd00090">
    <property type="entry name" value="HTH_ARSR"/>
    <property type="match status" value="1"/>
</dbReference>
<evidence type="ECO:0000256" key="2">
    <source>
        <dbReference type="ARBA" id="ARBA00023125"/>
    </source>
</evidence>
<feature type="domain" description="HTH arsR-type" evidence="4">
    <location>
        <begin position="20"/>
        <end position="102"/>
    </location>
</feature>
<keyword evidence="2" id="KW-0238">DNA-binding</keyword>
<protein>
    <submittedName>
        <fullName evidence="5">Transcriptional regulator</fullName>
    </submittedName>
</protein>
<evidence type="ECO:0000256" key="3">
    <source>
        <dbReference type="ARBA" id="ARBA00023163"/>
    </source>
</evidence>
<evidence type="ECO:0000313" key="5">
    <source>
        <dbReference type="EMBL" id="QES38392.1"/>
    </source>
</evidence>
<evidence type="ECO:0000259" key="4">
    <source>
        <dbReference type="SMART" id="SM00418"/>
    </source>
</evidence>
<dbReference type="EMBL" id="CP029192">
    <property type="protein sequence ID" value="QES38392.1"/>
    <property type="molecule type" value="Genomic_DNA"/>
</dbReference>
<dbReference type="InterPro" id="IPR001845">
    <property type="entry name" value="HTH_ArsR_DNA-bd_dom"/>
</dbReference>
<dbReference type="InterPro" id="IPR051011">
    <property type="entry name" value="Metal_resp_trans_reg"/>
</dbReference>
<dbReference type="PANTHER" id="PTHR43132:SF2">
    <property type="entry name" value="ARSENICAL RESISTANCE OPERON REPRESSOR ARSR-RELATED"/>
    <property type="match status" value="1"/>
</dbReference>
<dbReference type="RefSeq" id="WP_150220582.1">
    <property type="nucleotide sequence ID" value="NZ_CP029192.1"/>
</dbReference>
<accession>A0A5P2C6V6</accession>
<gene>
    <name evidence="5" type="ORF">DEJ48_37670</name>
</gene>
<dbReference type="InterPro" id="IPR011991">
    <property type="entry name" value="ArsR-like_HTH"/>
</dbReference>
<dbReference type="InterPro" id="IPR036390">
    <property type="entry name" value="WH_DNA-bd_sf"/>
</dbReference>
<dbReference type="SUPFAM" id="SSF46785">
    <property type="entry name" value="Winged helix' DNA-binding domain"/>
    <property type="match status" value="1"/>
</dbReference>
<evidence type="ECO:0000313" key="6">
    <source>
        <dbReference type="Proteomes" id="UP000322927"/>
    </source>
</evidence>
<organism evidence="5 6">
    <name type="scientific">Streptomyces venezuelae</name>
    <dbReference type="NCBI Taxonomy" id="54571"/>
    <lineage>
        <taxon>Bacteria</taxon>
        <taxon>Bacillati</taxon>
        <taxon>Actinomycetota</taxon>
        <taxon>Actinomycetes</taxon>
        <taxon>Kitasatosporales</taxon>
        <taxon>Streptomycetaceae</taxon>
        <taxon>Streptomyces</taxon>
    </lineage>
</organism>
<dbReference type="Proteomes" id="UP000322927">
    <property type="component" value="Chromosome"/>
</dbReference>
<keyword evidence="3" id="KW-0804">Transcription</keyword>
<dbReference type="Pfam" id="PF12840">
    <property type="entry name" value="HTH_20"/>
    <property type="match status" value="1"/>
</dbReference>
<dbReference type="GO" id="GO:0003677">
    <property type="term" value="F:DNA binding"/>
    <property type="evidence" value="ECO:0007669"/>
    <property type="project" value="UniProtKB-KW"/>
</dbReference>
<dbReference type="OrthoDB" id="7945987at2"/>
<proteinExistence type="predicted"/>
<reference evidence="5 6" key="1">
    <citation type="submission" date="2018-05" db="EMBL/GenBank/DDBJ databases">
        <title>Streptomyces venezuelae.</title>
        <authorList>
            <person name="Kim W."/>
            <person name="Lee N."/>
            <person name="Cho B.-K."/>
        </authorList>
    </citation>
    <scope>NUCLEOTIDE SEQUENCE [LARGE SCALE GENOMIC DNA]</scope>
    <source>
        <strain evidence="5 6">ATCC 14584</strain>
    </source>
</reference>
<dbReference type="InterPro" id="IPR036388">
    <property type="entry name" value="WH-like_DNA-bd_sf"/>
</dbReference>
<dbReference type="PANTHER" id="PTHR43132">
    <property type="entry name" value="ARSENICAL RESISTANCE OPERON REPRESSOR ARSR-RELATED"/>
    <property type="match status" value="1"/>
</dbReference>
<sequence>MPEQQQQSPPQPVLAIESPEQHAALAHPMRQRLLFLLGHRPATISQLAARLGTGKGNVAHHLKVLRTAGLVHVAETRKVRGGTEQYYQRVGERMDVAEPRAEGTAAMLGAVAHELGRSERTTLSLRHVRLSPDKARQLGETLARLVDETEEDAAGEPVHGVLVALYEHAQPSDAD</sequence>
<dbReference type="GO" id="GO:0003700">
    <property type="term" value="F:DNA-binding transcription factor activity"/>
    <property type="evidence" value="ECO:0007669"/>
    <property type="project" value="InterPro"/>
</dbReference>
<keyword evidence="1" id="KW-0805">Transcription regulation</keyword>